<dbReference type="EMBL" id="BMHY01000003">
    <property type="protein sequence ID" value="GGG64166.1"/>
    <property type="molecule type" value="Genomic_DNA"/>
</dbReference>
<dbReference type="RefSeq" id="WP_188888598.1">
    <property type="nucleotide sequence ID" value="NZ_BMHY01000003.1"/>
</dbReference>
<gene>
    <name evidence="4" type="ORF">GCM10010918_17790</name>
</gene>
<proteinExistence type="inferred from homology"/>
<keyword evidence="3" id="KW-1133">Transmembrane helix</keyword>
<dbReference type="InterPro" id="IPR050768">
    <property type="entry name" value="UPF0353/GerABKA_families"/>
</dbReference>
<dbReference type="PANTHER" id="PTHR22550:SF5">
    <property type="entry name" value="LEUCINE ZIPPER PROTEIN 4"/>
    <property type="match status" value="1"/>
</dbReference>
<dbReference type="InterPro" id="IPR004995">
    <property type="entry name" value="Spore_Ger"/>
</dbReference>
<evidence type="ECO:0000313" key="4">
    <source>
        <dbReference type="EMBL" id="GGG64166.1"/>
    </source>
</evidence>
<comment type="caution">
    <text evidence="4">The sequence shown here is derived from an EMBL/GenBank/DDBJ whole genome shotgun (WGS) entry which is preliminary data.</text>
</comment>
<dbReference type="Pfam" id="PF03323">
    <property type="entry name" value="GerA"/>
    <property type="match status" value="1"/>
</dbReference>
<feature type="transmembrane region" description="Helical" evidence="3">
    <location>
        <begin position="399"/>
        <end position="424"/>
    </location>
</feature>
<dbReference type="GO" id="GO:0009847">
    <property type="term" value="P:spore germination"/>
    <property type="evidence" value="ECO:0007669"/>
    <property type="project" value="InterPro"/>
</dbReference>
<feature type="transmembrane region" description="Helical" evidence="3">
    <location>
        <begin position="318"/>
        <end position="340"/>
    </location>
</feature>
<dbReference type="PIRSF" id="PIRSF005690">
    <property type="entry name" value="GerBA"/>
    <property type="match status" value="1"/>
</dbReference>
<feature type="transmembrane region" description="Helical" evidence="3">
    <location>
        <begin position="444"/>
        <end position="471"/>
    </location>
</feature>
<comment type="similarity">
    <text evidence="1">Belongs to the GerABKA family.</text>
</comment>
<evidence type="ECO:0000256" key="2">
    <source>
        <dbReference type="ARBA" id="ARBA00023136"/>
    </source>
</evidence>
<protein>
    <submittedName>
        <fullName evidence="4">Spore germination protein</fullName>
    </submittedName>
</protein>
<evidence type="ECO:0000313" key="5">
    <source>
        <dbReference type="Proteomes" id="UP000600247"/>
    </source>
</evidence>
<dbReference type="GO" id="GO:0016020">
    <property type="term" value="C:membrane"/>
    <property type="evidence" value="ECO:0007669"/>
    <property type="project" value="InterPro"/>
</dbReference>
<evidence type="ECO:0000256" key="3">
    <source>
        <dbReference type="SAM" id="Phobius"/>
    </source>
</evidence>
<keyword evidence="2 3" id="KW-0472">Membrane</keyword>
<dbReference type="AlphaFoldDB" id="A0A917H0P0"/>
<accession>A0A917H0P0</accession>
<dbReference type="PANTHER" id="PTHR22550">
    <property type="entry name" value="SPORE GERMINATION PROTEIN"/>
    <property type="match status" value="1"/>
</dbReference>
<dbReference type="Proteomes" id="UP000600247">
    <property type="component" value="Unassembled WGS sequence"/>
</dbReference>
<organism evidence="4 5">
    <name type="scientific">Paenibacillus radicis</name>
    <name type="common">ex Gao et al. 2016</name>
    <dbReference type="NCBI Taxonomy" id="1737354"/>
    <lineage>
        <taxon>Bacteria</taxon>
        <taxon>Bacillati</taxon>
        <taxon>Bacillota</taxon>
        <taxon>Bacilli</taxon>
        <taxon>Bacillales</taxon>
        <taxon>Paenibacillaceae</taxon>
        <taxon>Paenibacillus</taxon>
    </lineage>
</organism>
<keyword evidence="5" id="KW-1185">Reference proteome</keyword>
<keyword evidence="3" id="KW-0812">Transmembrane</keyword>
<evidence type="ECO:0000256" key="1">
    <source>
        <dbReference type="ARBA" id="ARBA00005278"/>
    </source>
</evidence>
<sequence length="520" mass="57770">MERKKSPQSRQPDTSQIYPEYAHIPIRRTIEENVEQVRRDLGESDDVIVREIPFEGTETAAAAIVYIDGMSDSVIINQYILDVLIGNMRGILEGTQDERGRGGDQTALAKGLLVGIGSIRTVTDMGSFYRNLLSGEAVILLEGSDCAYSADIRQWKSRDISESTNQTSVRGPRESFNETLRTNTALVRRKIKDPRLRLETYALGTVTKTDVTMMYIKEIAKTSVIDTARSRLQAIRIDSILDSGYIEELIEDGKYSVFPTVFNTELPDNVASQLLEGKVAILVDGTPNVLLVPTQFVSFFQSTEDYYQRSVYASLLRMLRFASLFISLLFPSLYIAITTFHREMLPTSLLISLAAQREGVPFPAFVEAFAMEVTFEILREAGLRMPRAIGQAVSVVGTLVIGQAAVEAGIVSAAMVIVVAVTAISTFTTPAYSMSIPVRILRFVFMMVAASFGLFGIIMAFFVLLLHLCALRSFGEPYMSPISPLQTEDMEDSLVRLPRWLLFRRPSTSVSSGADRIRKP</sequence>
<name>A0A917H0P0_9BACL</name>
<reference evidence="4 5" key="1">
    <citation type="journal article" date="2014" name="Int. J. Syst. Evol. Microbiol.">
        <title>Complete genome sequence of Corynebacterium casei LMG S-19264T (=DSM 44701T), isolated from a smear-ripened cheese.</title>
        <authorList>
            <consortium name="US DOE Joint Genome Institute (JGI-PGF)"/>
            <person name="Walter F."/>
            <person name="Albersmeier A."/>
            <person name="Kalinowski J."/>
            <person name="Ruckert C."/>
        </authorList>
    </citation>
    <scope>NUCLEOTIDE SEQUENCE [LARGE SCALE GENOMIC DNA]</scope>
    <source>
        <strain evidence="4 5">CGMCC 1.15286</strain>
    </source>
</reference>